<protein>
    <submittedName>
        <fullName evidence="3">Uncharacterized protein</fullName>
    </submittedName>
</protein>
<reference evidence="2" key="1">
    <citation type="submission" date="2013-11" db="EMBL/GenBank/DDBJ databases">
        <title>The Genome Sequence of Phytophthora parasitica CJ02B3.</title>
        <authorList>
            <consortium name="The Broad Institute Genomics Platform"/>
            <person name="Russ C."/>
            <person name="Tyler B."/>
            <person name="Panabieres F."/>
            <person name="Shan W."/>
            <person name="Tripathy S."/>
            <person name="Grunwald N."/>
            <person name="Machado M."/>
            <person name="Johnson C.S."/>
            <person name="Arredondo F."/>
            <person name="Hong C."/>
            <person name="Coffey M."/>
            <person name="Young S.K."/>
            <person name="Zeng Q."/>
            <person name="Gargeya S."/>
            <person name="Fitzgerald M."/>
            <person name="Abouelleil A."/>
            <person name="Alvarado L."/>
            <person name="Chapman S.B."/>
            <person name="Gainer-Dewar J."/>
            <person name="Goldberg J."/>
            <person name="Griggs A."/>
            <person name="Gujja S."/>
            <person name="Hansen M."/>
            <person name="Howarth C."/>
            <person name="Imamovic A."/>
            <person name="Ireland A."/>
            <person name="Larimer J."/>
            <person name="McCowan C."/>
            <person name="Murphy C."/>
            <person name="Pearson M."/>
            <person name="Poon T.W."/>
            <person name="Priest M."/>
            <person name="Roberts A."/>
            <person name="Saif S."/>
            <person name="Shea T."/>
            <person name="Sykes S."/>
            <person name="Wortman J."/>
            <person name="Nusbaum C."/>
            <person name="Birren B."/>
        </authorList>
    </citation>
    <scope>NUCLEOTIDE SEQUENCE [LARGE SCALE GENOMIC DNA]</scope>
    <source>
        <strain evidence="2">CJ02B3</strain>
    </source>
</reference>
<dbReference type="EMBL" id="KI675993">
    <property type="protein sequence ID" value="ETL27287.1"/>
    <property type="molecule type" value="Genomic_DNA"/>
</dbReference>
<dbReference type="Proteomes" id="UP000053236">
    <property type="component" value="Unassembled WGS sequence"/>
</dbReference>
<evidence type="ECO:0000256" key="1">
    <source>
        <dbReference type="SAM" id="MobiDB-lite"/>
    </source>
</evidence>
<feature type="compositionally biased region" description="Low complexity" evidence="1">
    <location>
        <begin position="308"/>
        <end position="339"/>
    </location>
</feature>
<reference evidence="3" key="2">
    <citation type="submission" date="2013-11" db="EMBL/GenBank/DDBJ databases">
        <title>The Genome Sequence of Phytophthora parasitica CJ05E6.</title>
        <authorList>
            <consortium name="The Broad Institute Genomics Platform"/>
            <person name="Russ C."/>
            <person name="Tyler B."/>
            <person name="Panabieres F."/>
            <person name="Shan W."/>
            <person name="Tripathy S."/>
            <person name="Grunwald N."/>
            <person name="Machado M."/>
            <person name="Johnson C.S."/>
            <person name="Arredondo F."/>
            <person name="Hong C."/>
            <person name="Coffey M."/>
            <person name="Young S.K."/>
            <person name="Zeng Q."/>
            <person name="Gargeya S."/>
            <person name="Fitzgerald M."/>
            <person name="Abouelleil A."/>
            <person name="Alvarado L."/>
            <person name="Chapman S.B."/>
            <person name="Gainer-Dewar J."/>
            <person name="Goldberg J."/>
            <person name="Griggs A."/>
            <person name="Gujja S."/>
            <person name="Hansen M."/>
            <person name="Howarth C."/>
            <person name="Imamovic A."/>
            <person name="Ireland A."/>
            <person name="Larimer J."/>
            <person name="McCowan C."/>
            <person name="Murphy C."/>
            <person name="Pearson M."/>
            <person name="Poon T.W."/>
            <person name="Priest M."/>
            <person name="Roberts A."/>
            <person name="Saif S."/>
            <person name="Shea T."/>
            <person name="Sykes S."/>
            <person name="Wortman J."/>
            <person name="Nusbaum C."/>
            <person name="Birren B."/>
        </authorList>
    </citation>
    <scope>NUCLEOTIDE SEQUENCE [LARGE SCALE GENOMIC DNA]</scope>
    <source>
        <strain evidence="3">CJ05E6</strain>
    </source>
</reference>
<sequence length="681" mass="75604">MVTASRATHAQHQAHPPPRQAKPARPATRPSAPSRPVPDDNAFEESIDRYDDPDATEDERRQKALVTLPTAVDAKNCTRMWIPAARLTAERNVDELGASLNASHQPELWRKYLLKGNIRDFVRIPHQGIGFVCTSDEAVRCLGGVTLRVCDTNVTIRKYSRFDKLYFVDLQRLPFNVPDKDIYDWFVARQARPVLITATHDYGMLKSKARTVYFNSVACPPGLFEPSGEPLREIFFVQDEKPCFVQHRFHKFNRTRPPSLRPSPRRPSDVSDASMRSEDDGSSPNSAEVSSGPSPSDTPNVSAPSDFSSGSTPLDSSSASAPLDSAASPSDSSTGSTPSDKPRGFQLLARSGSAKNGKRQFPARPHMVIPGFIPADAPEWKFVEPGTPVSCELSLDATDPSVLTYSTPISPNYYEVLTAEDYDSSLPHDVDIRTFESEEDDEEVYGFTADTPLYPLAEVRALKKARRMPLKAEQLSPDDLDRIIAEFVEKDVLTFTSHEDVLATIQAQPAYLRRLFKAPLPDLQRLTVTHAIYRAVCVEPIREGEPQDVSSRLHARFGDQLPSNDDLLKKLYPEEEGRYAACYCALSDLFLMVFAPGIYVDPVKVKALLPPQIAPKRVRHAPFLLWSDLILMCIARTDVAAKLLTHDAMPDHVYTALNYLADVAISPPVETAPSVLVRAQL</sequence>
<gene>
    <name evidence="2" type="ORF">L915_19251</name>
    <name evidence="3" type="ORF">L916_19145</name>
</gene>
<evidence type="ECO:0000313" key="2">
    <source>
        <dbReference type="EMBL" id="ETK73854.1"/>
    </source>
</evidence>
<dbReference type="AlphaFoldDB" id="W2I1D4"/>
<organism evidence="3">
    <name type="scientific">Phytophthora nicotianae</name>
    <name type="common">Potato buckeye rot agent</name>
    <name type="synonym">Phytophthora parasitica</name>
    <dbReference type="NCBI Taxonomy" id="4792"/>
    <lineage>
        <taxon>Eukaryota</taxon>
        <taxon>Sar</taxon>
        <taxon>Stramenopiles</taxon>
        <taxon>Oomycota</taxon>
        <taxon>Peronosporomycetes</taxon>
        <taxon>Peronosporales</taxon>
        <taxon>Peronosporaceae</taxon>
        <taxon>Phytophthora</taxon>
    </lineage>
</organism>
<evidence type="ECO:0000313" key="3">
    <source>
        <dbReference type="EMBL" id="ETL27287.1"/>
    </source>
</evidence>
<feature type="compositionally biased region" description="Low complexity" evidence="1">
    <location>
        <begin position="21"/>
        <end position="34"/>
    </location>
</feature>
<dbReference type="VEuPathDB" id="FungiDB:PPTG_17646"/>
<dbReference type="EMBL" id="KI689190">
    <property type="protein sequence ID" value="ETK73854.1"/>
    <property type="molecule type" value="Genomic_DNA"/>
</dbReference>
<dbReference type="Proteomes" id="UP000053864">
    <property type="component" value="Unassembled WGS sequence"/>
</dbReference>
<proteinExistence type="predicted"/>
<name>W2I1D4_PHYNI</name>
<feature type="region of interest" description="Disordered" evidence="1">
    <location>
        <begin position="1"/>
        <end position="60"/>
    </location>
</feature>
<feature type="region of interest" description="Disordered" evidence="1">
    <location>
        <begin position="254"/>
        <end position="345"/>
    </location>
</feature>
<accession>W2I1D4</accession>
<feature type="compositionally biased region" description="Low complexity" evidence="1">
    <location>
        <begin position="1"/>
        <end position="14"/>
    </location>
</feature>
<feature type="compositionally biased region" description="Polar residues" evidence="1">
    <location>
        <begin position="282"/>
        <end position="307"/>
    </location>
</feature>
<feature type="compositionally biased region" description="Basic and acidic residues" evidence="1">
    <location>
        <begin position="46"/>
        <end position="60"/>
    </location>
</feature>